<keyword evidence="11" id="KW-1185">Reference proteome</keyword>
<reference evidence="10" key="1">
    <citation type="submission" date="2021-12" db="EMBL/GenBank/DDBJ databases">
        <authorList>
            <person name="King R."/>
        </authorList>
    </citation>
    <scope>NUCLEOTIDE SEQUENCE</scope>
</reference>
<dbReference type="OrthoDB" id="7130006at2759"/>
<dbReference type="PANTHER" id="PTHR21661">
    <property type="entry name" value="EPOXIDE HYDROLASE 1-RELATED"/>
    <property type="match status" value="1"/>
</dbReference>
<keyword evidence="4 6" id="KW-0058">Aromatic hydrocarbons catabolism</keyword>
<feature type="signal peptide" evidence="8">
    <location>
        <begin position="1"/>
        <end position="19"/>
    </location>
</feature>
<keyword evidence="6" id="KW-0472">Membrane</keyword>
<accession>A0A9P0FWI0</accession>
<dbReference type="EC" id="3.3.2.9" evidence="6"/>
<dbReference type="AlphaFoldDB" id="A0A9P0FWI0"/>
<proteinExistence type="inferred from homology"/>
<keyword evidence="5 6" id="KW-0378">Hydrolase</keyword>
<evidence type="ECO:0000256" key="4">
    <source>
        <dbReference type="ARBA" id="ARBA00022797"/>
    </source>
</evidence>
<evidence type="ECO:0000313" key="11">
    <source>
        <dbReference type="Proteomes" id="UP001154114"/>
    </source>
</evidence>
<gene>
    <name evidence="10" type="ORF">CINC_LOCUS8228</name>
</gene>
<evidence type="ECO:0000259" key="9">
    <source>
        <dbReference type="Pfam" id="PF06441"/>
    </source>
</evidence>
<dbReference type="Pfam" id="PF06441">
    <property type="entry name" value="EHN"/>
    <property type="match status" value="1"/>
</dbReference>
<evidence type="ECO:0000256" key="1">
    <source>
        <dbReference type="ARBA" id="ARBA00000221"/>
    </source>
</evidence>
<evidence type="ECO:0000256" key="2">
    <source>
        <dbReference type="ARBA" id="ARBA00004111"/>
    </source>
</evidence>
<evidence type="ECO:0000313" key="10">
    <source>
        <dbReference type="EMBL" id="CAH0598405.1"/>
    </source>
</evidence>
<dbReference type="PANTHER" id="PTHR21661:SF35">
    <property type="entry name" value="EPOXIDE HYDROLASE"/>
    <property type="match status" value="1"/>
</dbReference>
<evidence type="ECO:0000256" key="8">
    <source>
        <dbReference type="SAM" id="SignalP"/>
    </source>
</evidence>
<comment type="function">
    <text evidence="6">Catalyzes juvenile hormone hydrolysis.</text>
</comment>
<organism evidence="10 11">
    <name type="scientific">Chrysodeixis includens</name>
    <name type="common">Soybean looper</name>
    <name type="synonym">Pseudoplusia includens</name>
    <dbReference type="NCBI Taxonomy" id="689277"/>
    <lineage>
        <taxon>Eukaryota</taxon>
        <taxon>Metazoa</taxon>
        <taxon>Ecdysozoa</taxon>
        <taxon>Arthropoda</taxon>
        <taxon>Hexapoda</taxon>
        <taxon>Insecta</taxon>
        <taxon>Pterygota</taxon>
        <taxon>Neoptera</taxon>
        <taxon>Endopterygota</taxon>
        <taxon>Lepidoptera</taxon>
        <taxon>Glossata</taxon>
        <taxon>Ditrysia</taxon>
        <taxon>Noctuoidea</taxon>
        <taxon>Noctuidae</taxon>
        <taxon>Plusiinae</taxon>
        <taxon>Chrysodeixis</taxon>
    </lineage>
</organism>
<dbReference type="GO" id="GO:0005789">
    <property type="term" value="C:endoplasmic reticulum membrane"/>
    <property type="evidence" value="ECO:0007669"/>
    <property type="project" value="UniProtKB-SubCell"/>
</dbReference>
<dbReference type="Gene3D" id="3.40.50.1820">
    <property type="entry name" value="alpha/beta hydrolase"/>
    <property type="match status" value="1"/>
</dbReference>
<dbReference type="InterPro" id="IPR010497">
    <property type="entry name" value="Epoxide_hydro_N"/>
</dbReference>
<evidence type="ECO:0000256" key="7">
    <source>
        <dbReference type="PIRSR" id="PIRSR001112-1"/>
    </source>
</evidence>
<dbReference type="PRINTS" id="PR00412">
    <property type="entry name" value="EPOXHYDRLASE"/>
</dbReference>
<comment type="subcellular location">
    <subcellularLocation>
        <location evidence="6">Endoplasmic reticulum membrane</location>
    </subcellularLocation>
    <subcellularLocation>
        <location evidence="2">Microsome membrane</location>
        <topology evidence="2">Single-pass membrane protein</topology>
    </subcellularLocation>
</comment>
<dbReference type="EMBL" id="LR824028">
    <property type="protein sequence ID" value="CAH0598405.1"/>
    <property type="molecule type" value="Genomic_DNA"/>
</dbReference>
<dbReference type="InterPro" id="IPR016292">
    <property type="entry name" value="Epoxide_hydrolase"/>
</dbReference>
<feature type="chain" id="PRO_5040507142" description="Epoxide hydrolase" evidence="8">
    <location>
        <begin position="20"/>
        <end position="463"/>
    </location>
</feature>
<name>A0A9P0FWI0_CHRIL</name>
<evidence type="ECO:0000256" key="3">
    <source>
        <dbReference type="ARBA" id="ARBA00010088"/>
    </source>
</evidence>
<dbReference type="InterPro" id="IPR000639">
    <property type="entry name" value="Epox_hydrolase-like"/>
</dbReference>
<dbReference type="Proteomes" id="UP001154114">
    <property type="component" value="Chromosome 25"/>
</dbReference>
<feature type="active site" description="Proton acceptor" evidence="7">
    <location>
        <position position="429"/>
    </location>
</feature>
<dbReference type="GO" id="GO:0097176">
    <property type="term" value="P:epoxide metabolic process"/>
    <property type="evidence" value="ECO:0007669"/>
    <property type="project" value="TreeGrafter"/>
</dbReference>
<evidence type="ECO:0000256" key="6">
    <source>
        <dbReference type="PIRNR" id="PIRNR001112"/>
    </source>
</evidence>
<evidence type="ECO:0000256" key="5">
    <source>
        <dbReference type="ARBA" id="ARBA00022801"/>
    </source>
</evidence>
<dbReference type="GO" id="GO:0033961">
    <property type="term" value="F:cis-stilbene-oxide hydrolase activity"/>
    <property type="evidence" value="ECO:0007669"/>
    <property type="project" value="UniProtKB-UniRule"/>
</dbReference>
<feature type="active site" description="Proton donor" evidence="7">
    <location>
        <position position="372"/>
    </location>
</feature>
<protein>
    <recommendedName>
        <fullName evidence="6">Epoxide hydrolase</fullName>
        <ecNumber evidence="6">3.3.2.9</ecNumber>
    </recommendedName>
</protein>
<comment type="catalytic activity">
    <reaction evidence="1 6">
        <text>1-(4-methoxyphenyl)-N-methyl-N-[(3-methyloxetan-3-yl)methyl]methanamine + H2O = 2-{[(4-methoxybenzyl)(methyl)amino]methyl}-2-methylpropane-1,3-diol</text>
        <dbReference type="Rhea" id="RHEA:55764"/>
        <dbReference type="ChEBI" id="CHEBI:15377"/>
        <dbReference type="ChEBI" id="CHEBI:139161"/>
        <dbReference type="ChEBI" id="CHEBI:139164"/>
        <dbReference type="EC" id="3.3.2.9"/>
    </reaction>
</comment>
<comment type="similarity">
    <text evidence="3 6">Belongs to the peptidase S33 family.</text>
</comment>
<keyword evidence="6" id="KW-0256">Endoplasmic reticulum</keyword>
<comment type="catalytic activity">
    <reaction evidence="6">
        <text>cis-stilbene oxide + H2O = (1R,2R)-hydrobenzoin</text>
        <dbReference type="Rhea" id="RHEA:23900"/>
        <dbReference type="ChEBI" id="CHEBI:15377"/>
        <dbReference type="ChEBI" id="CHEBI:50004"/>
        <dbReference type="ChEBI" id="CHEBI:50014"/>
        <dbReference type="EC" id="3.3.2.9"/>
    </reaction>
</comment>
<dbReference type="SUPFAM" id="SSF53474">
    <property type="entry name" value="alpha/beta-Hydrolases"/>
    <property type="match status" value="1"/>
</dbReference>
<dbReference type="InterPro" id="IPR029058">
    <property type="entry name" value="AB_hydrolase_fold"/>
</dbReference>
<feature type="domain" description="Epoxide hydrolase N-terminal" evidence="9">
    <location>
        <begin position="48"/>
        <end position="157"/>
    </location>
</feature>
<sequence length="463" mass="52457">METVLRLLVLSASVLVVQNALVNTTLPVPELDEWWGPEEAKVDNDASIRHFEIEFKKKMIKDLKYRLKNHRPFTPPLQDAAFTYGFNTDVLDEWVSYWADSYNFTAREEHLNQYPHYKTNIQGLDIHFIWIKPEVEEDLEVVPLLMLHGWPGSFIEFYKAIPLITQGYKERGFAVELIVPSLPGFGFSSAAIRPGLGGTEIAVVLRNLMQRLGHDKFYIQGGDWGTYIGNNIASFFPDEVLGYHTNLGISFSPAALATWFMGSLGPNLQALVVEPSLAERLYPITTILKGLALQTGYLHLQSTKPDTVGVGMGDSPSGLLAYILQLMSMATKQGNDYKEDGGLTESYTKDELIDNLMIYWMNNAFTTSARIYAETFNMRNVENGWFGITTPVPTWVIQAKSELIYMSPEMLKYTFTNLLDTTVLDYGGHFLALELPEIFSEDLLNAITKFRSWHEKSICRDEL</sequence>
<dbReference type="PIRSF" id="PIRSF001112">
    <property type="entry name" value="Epoxide_hydrolase"/>
    <property type="match status" value="1"/>
</dbReference>
<keyword evidence="8" id="KW-0732">Signal</keyword>
<feature type="active site" description="Nucleophile" evidence="7">
    <location>
        <position position="223"/>
    </location>
</feature>